<dbReference type="PROSITE" id="PS50084">
    <property type="entry name" value="KH_TYPE_1"/>
    <property type="match status" value="1"/>
</dbReference>
<gene>
    <name evidence="5 9" type="primary">rny</name>
    <name evidence="9" type="ORF">COV24_04395</name>
</gene>
<feature type="domain" description="HD" evidence="8">
    <location>
        <begin position="317"/>
        <end position="408"/>
    </location>
</feature>
<dbReference type="HAMAP" id="MF_00335">
    <property type="entry name" value="RNase_Y"/>
    <property type="match status" value="1"/>
</dbReference>
<comment type="similarity">
    <text evidence="5">Belongs to the RNase Y family.</text>
</comment>
<evidence type="ECO:0000256" key="3">
    <source>
        <dbReference type="ARBA" id="ARBA00022801"/>
    </source>
</evidence>
<dbReference type="EMBL" id="PCXU01000037">
    <property type="protein sequence ID" value="PIR43126.1"/>
    <property type="molecule type" value="Genomic_DNA"/>
</dbReference>
<evidence type="ECO:0000256" key="6">
    <source>
        <dbReference type="NCBIfam" id="TIGR03319"/>
    </source>
</evidence>
<dbReference type="InterPro" id="IPR022711">
    <property type="entry name" value="RNase_Y_N"/>
</dbReference>
<keyword evidence="3 5" id="KW-0378">Hydrolase</keyword>
<protein>
    <recommendedName>
        <fullName evidence="5 6">Ribonuclease Y</fullName>
        <shortName evidence="5">RNase Y</shortName>
        <ecNumber evidence="5 6">3.1.-.-</ecNumber>
    </recommendedName>
</protein>
<dbReference type="CDD" id="cd22431">
    <property type="entry name" value="KH-I_RNaseY"/>
    <property type="match status" value="1"/>
</dbReference>
<evidence type="ECO:0000256" key="5">
    <source>
        <dbReference type="HAMAP-Rule" id="MF_00335"/>
    </source>
</evidence>
<dbReference type="SUPFAM" id="SSF109604">
    <property type="entry name" value="HD-domain/PDEase-like"/>
    <property type="match status" value="1"/>
</dbReference>
<dbReference type="Gene3D" id="1.10.3210.10">
    <property type="entry name" value="Hypothetical protein af1432"/>
    <property type="match status" value="1"/>
</dbReference>
<dbReference type="GO" id="GO:0003723">
    <property type="term" value="F:RNA binding"/>
    <property type="evidence" value="ECO:0007669"/>
    <property type="project" value="UniProtKB-UniRule"/>
</dbReference>
<dbReference type="NCBIfam" id="TIGR03319">
    <property type="entry name" value="RNase_Y"/>
    <property type="match status" value="1"/>
</dbReference>
<dbReference type="PANTHER" id="PTHR12826:SF15">
    <property type="entry name" value="RIBONUCLEASE Y"/>
    <property type="match status" value="1"/>
</dbReference>
<dbReference type="GO" id="GO:0006402">
    <property type="term" value="P:mRNA catabolic process"/>
    <property type="evidence" value="ECO:0007669"/>
    <property type="project" value="UniProtKB-UniRule"/>
</dbReference>
<dbReference type="InterPro" id="IPR017705">
    <property type="entry name" value="Ribonuclease_Y"/>
</dbReference>
<dbReference type="Pfam" id="PF01966">
    <property type="entry name" value="HD"/>
    <property type="match status" value="1"/>
</dbReference>
<comment type="caution">
    <text evidence="9">The sequence shown here is derived from an EMBL/GenBank/DDBJ whole genome shotgun (WGS) entry which is preliminary data.</text>
</comment>
<dbReference type="InterPro" id="IPR003607">
    <property type="entry name" value="HD/PDEase_dom"/>
</dbReference>
<proteinExistence type="inferred from homology"/>
<dbReference type="SMART" id="SM00322">
    <property type="entry name" value="KH"/>
    <property type="match status" value="1"/>
</dbReference>
<dbReference type="SMART" id="SM00471">
    <property type="entry name" value="HDc"/>
    <property type="match status" value="1"/>
</dbReference>
<dbReference type="InterPro" id="IPR004088">
    <property type="entry name" value="KH_dom_type_1"/>
</dbReference>
<keyword evidence="7" id="KW-0175">Coiled coil</keyword>
<evidence type="ECO:0000256" key="7">
    <source>
        <dbReference type="SAM" id="Coils"/>
    </source>
</evidence>
<feature type="transmembrane region" description="Helical" evidence="5">
    <location>
        <begin position="6"/>
        <end position="24"/>
    </location>
</feature>
<keyword evidence="5" id="KW-1133">Transmembrane helix</keyword>
<reference evidence="9 10" key="1">
    <citation type="submission" date="2017-09" db="EMBL/GenBank/DDBJ databases">
        <title>Depth-based differentiation of microbial function through sediment-hosted aquifers and enrichment of novel symbionts in the deep terrestrial subsurface.</title>
        <authorList>
            <person name="Probst A.J."/>
            <person name="Ladd B."/>
            <person name="Jarett J.K."/>
            <person name="Geller-Mcgrath D.E."/>
            <person name="Sieber C.M."/>
            <person name="Emerson J.B."/>
            <person name="Anantharaman K."/>
            <person name="Thomas B.C."/>
            <person name="Malmstrom R."/>
            <person name="Stieglmeier M."/>
            <person name="Klingl A."/>
            <person name="Woyke T."/>
            <person name="Ryan C.M."/>
            <person name="Banfield J.F."/>
        </authorList>
    </citation>
    <scope>NUCLEOTIDE SEQUENCE [LARGE SCALE GENOMIC DNA]</scope>
    <source>
        <strain evidence="9">CG10_big_fil_rev_8_21_14_0_10_32_10</strain>
    </source>
</reference>
<organism evidence="9 10">
    <name type="scientific">candidate division WWE3 bacterium CG10_big_fil_rev_8_21_14_0_10_32_10</name>
    <dbReference type="NCBI Taxonomy" id="1975090"/>
    <lineage>
        <taxon>Bacteria</taxon>
        <taxon>Katanobacteria</taxon>
    </lineage>
</organism>
<dbReference type="PROSITE" id="PS51831">
    <property type="entry name" value="HD"/>
    <property type="match status" value="1"/>
</dbReference>
<dbReference type="PANTHER" id="PTHR12826">
    <property type="entry name" value="RIBONUCLEASE Y"/>
    <property type="match status" value="1"/>
</dbReference>
<dbReference type="NCBIfam" id="TIGR00277">
    <property type="entry name" value="HDIG"/>
    <property type="match status" value="1"/>
</dbReference>
<comment type="subcellular location">
    <subcellularLocation>
        <location evidence="5">Cell membrane</location>
        <topology evidence="5">Single-pass membrane protein</topology>
    </subcellularLocation>
</comment>
<evidence type="ECO:0000256" key="1">
    <source>
        <dbReference type="ARBA" id="ARBA00022722"/>
    </source>
</evidence>
<keyword evidence="1 5" id="KW-0540">Nuclease</keyword>
<keyword evidence="4 5" id="KW-0694">RNA-binding</keyword>
<dbReference type="Proteomes" id="UP000230214">
    <property type="component" value="Unassembled WGS sequence"/>
</dbReference>
<keyword evidence="5" id="KW-0812">Transmembrane</keyword>
<dbReference type="GO" id="GO:0004521">
    <property type="term" value="F:RNA endonuclease activity"/>
    <property type="evidence" value="ECO:0007669"/>
    <property type="project" value="UniProtKB-UniRule"/>
</dbReference>
<accession>A0A2H0R9W2</accession>
<evidence type="ECO:0000259" key="8">
    <source>
        <dbReference type="PROSITE" id="PS51831"/>
    </source>
</evidence>
<evidence type="ECO:0000313" key="10">
    <source>
        <dbReference type="Proteomes" id="UP000230214"/>
    </source>
</evidence>
<keyword evidence="2 5" id="KW-0255">Endonuclease</keyword>
<dbReference type="InterPro" id="IPR036612">
    <property type="entry name" value="KH_dom_type_1_sf"/>
</dbReference>
<feature type="coiled-coil region" evidence="7">
    <location>
        <begin position="33"/>
        <end position="177"/>
    </location>
</feature>
<dbReference type="CDD" id="cd00077">
    <property type="entry name" value="HDc"/>
    <property type="match status" value="1"/>
</dbReference>
<dbReference type="GO" id="GO:0005886">
    <property type="term" value="C:plasma membrane"/>
    <property type="evidence" value="ECO:0007669"/>
    <property type="project" value="UniProtKB-SubCell"/>
</dbReference>
<dbReference type="InterPro" id="IPR004087">
    <property type="entry name" value="KH_dom"/>
</dbReference>
<dbReference type="Pfam" id="PF00013">
    <property type="entry name" value="KH_1"/>
    <property type="match status" value="1"/>
</dbReference>
<dbReference type="InterPro" id="IPR006674">
    <property type="entry name" value="HD_domain"/>
</dbReference>
<name>A0A2H0R9W2_UNCKA</name>
<dbReference type="Pfam" id="PF12072">
    <property type="entry name" value="RNase_Y_N"/>
    <property type="match status" value="1"/>
</dbReference>
<evidence type="ECO:0000256" key="2">
    <source>
        <dbReference type="ARBA" id="ARBA00022759"/>
    </source>
</evidence>
<evidence type="ECO:0000313" key="9">
    <source>
        <dbReference type="EMBL" id="PIR43126.1"/>
    </source>
</evidence>
<dbReference type="AlphaFoldDB" id="A0A2H0R9W2"/>
<keyword evidence="5" id="KW-1003">Cell membrane</keyword>
<dbReference type="GO" id="GO:0016787">
    <property type="term" value="F:hydrolase activity"/>
    <property type="evidence" value="ECO:0007669"/>
    <property type="project" value="UniProtKB-KW"/>
</dbReference>
<dbReference type="Gene3D" id="3.30.1370.10">
    <property type="entry name" value="K Homology domain, type 1"/>
    <property type="match status" value="1"/>
</dbReference>
<comment type="function">
    <text evidence="5">Endoribonuclease that initiates mRNA decay.</text>
</comment>
<dbReference type="EC" id="3.1.-.-" evidence="5 6"/>
<dbReference type="InterPro" id="IPR006675">
    <property type="entry name" value="HDIG_dom"/>
</dbReference>
<sequence>MDIQILITALVAFLVSGTAFYLYYSKKEQNIKIQKVEESKAKSKEILLEAQEEALKIKNNAEEHIKNQEKNLGEKEKNIEIEKEKISFKKEELEKEFKKIDEERMELKQKQEKIQETLDKQLEKLENTANLTKEDAKKVILENVERKLSTQIGKQIRDSEEKLRSEVEEKAKELLVDAMQHGATDYVSEYTVSTVYLPSEDLKGRIIGKDGRNIRAFEEETGVNLDLDESPDTVRISCFDSVRREIAKISLERLVKDGRIHPARIEEVVAKTRAEIEKIMFKEGENLCHKVGIYNLPRDIIQNLGKYKYRYSYGQNMIEHTLEETKIGVKIANEIGADVNVTKLACLLHDIGKVFTEKEGSHIELGEEYLKKFNLPAKVIEAVGEHHEDHPNSIEGIIVQIADSISGGRPGARYEDYDAFAKRMKSLEETANSFDGVDKAFAISAGREVRVIVDAKKLDDALAVKLANDIAEKIQKDHTYPGTVKVTVIREIRATGVAR</sequence>
<evidence type="ECO:0000256" key="4">
    <source>
        <dbReference type="ARBA" id="ARBA00022884"/>
    </source>
</evidence>
<dbReference type="SUPFAM" id="SSF54791">
    <property type="entry name" value="Eukaryotic type KH-domain (KH-domain type I)"/>
    <property type="match status" value="1"/>
</dbReference>
<keyword evidence="5" id="KW-0472">Membrane</keyword>